<evidence type="ECO:0000256" key="1">
    <source>
        <dbReference type="SAM" id="MobiDB-lite"/>
    </source>
</evidence>
<gene>
    <name evidence="2" type="ORF">NSPZN2_100211</name>
</gene>
<evidence type="ECO:0000313" key="2">
    <source>
        <dbReference type="EMBL" id="CAE6728072.1"/>
    </source>
</evidence>
<dbReference type="EMBL" id="CAJNBJ010000002">
    <property type="protein sequence ID" value="CAE6728072.1"/>
    <property type="molecule type" value="Genomic_DNA"/>
</dbReference>
<organism evidence="2 3">
    <name type="scientific">Nitrospira defluvii</name>
    <dbReference type="NCBI Taxonomy" id="330214"/>
    <lineage>
        <taxon>Bacteria</taxon>
        <taxon>Pseudomonadati</taxon>
        <taxon>Nitrospirota</taxon>
        <taxon>Nitrospiria</taxon>
        <taxon>Nitrospirales</taxon>
        <taxon>Nitrospiraceae</taxon>
        <taxon>Nitrospira</taxon>
    </lineage>
</organism>
<evidence type="ECO:0000313" key="3">
    <source>
        <dbReference type="Proteomes" id="UP000675880"/>
    </source>
</evidence>
<sequence>MKRRVTTKSRSRKPSTSTSRRGSRDPIDPTPRVIERKNLKNADRDSRRTTQGRSVLKKKRPSAKTTSQNVRQVGRAIGSVLGKVIGRVEQTVAKVMPGATPRKRRTS</sequence>
<feature type="compositionally biased region" description="Basic and acidic residues" evidence="1">
    <location>
        <begin position="22"/>
        <end position="48"/>
    </location>
</feature>
<accession>A0ABN7L7B5</accession>
<feature type="region of interest" description="Disordered" evidence="1">
    <location>
        <begin position="1"/>
        <end position="72"/>
    </location>
</feature>
<name>A0ABN7L7B5_9BACT</name>
<feature type="compositionally biased region" description="Basic residues" evidence="1">
    <location>
        <begin position="1"/>
        <end position="13"/>
    </location>
</feature>
<protein>
    <submittedName>
        <fullName evidence="2">Uncharacterized protein</fullName>
    </submittedName>
</protein>
<dbReference type="Proteomes" id="UP000675880">
    <property type="component" value="Unassembled WGS sequence"/>
</dbReference>
<reference evidence="2 3" key="1">
    <citation type="submission" date="2021-02" db="EMBL/GenBank/DDBJ databases">
        <authorList>
            <person name="Han P."/>
        </authorList>
    </citation>
    <scope>NUCLEOTIDE SEQUENCE [LARGE SCALE GENOMIC DNA]</scope>
    <source>
        <strain evidence="2">Candidatus Nitrospira sp. ZN2</strain>
    </source>
</reference>
<keyword evidence="3" id="KW-1185">Reference proteome</keyword>
<comment type="caution">
    <text evidence="2">The sequence shown here is derived from an EMBL/GenBank/DDBJ whole genome shotgun (WGS) entry which is preliminary data.</text>
</comment>
<proteinExistence type="predicted"/>